<accession>A0AAV4PD70</accession>
<reference evidence="1 2" key="1">
    <citation type="submission" date="2021-06" db="EMBL/GenBank/DDBJ databases">
        <title>Caerostris extrusa draft genome.</title>
        <authorList>
            <person name="Kono N."/>
            <person name="Arakawa K."/>
        </authorList>
    </citation>
    <scope>NUCLEOTIDE SEQUENCE [LARGE SCALE GENOMIC DNA]</scope>
</reference>
<evidence type="ECO:0000313" key="2">
    <source>
        <dbReference type="Proteomes" id="UP001054945"/>
    </source>
</evidence>
<name>A0AAV4PD70_CAEEX</name>
<sequence length="110" mass="12437">MTKLCKYFPEVQNAPVYIATTDYLNKDSSTSSGTELLFAACNTIFYKHSLMVDCPKYACIFKCPRHTNLDATMQINGDLLCVWESLRTITLYGEVTLAKIIVVTNVFFAF</sequence>
<dbReference type="Proteomes" id="UP001054945">
    <property type="component" value="Unassembled WGS sequence"/>
</dbReference>
<evidence type="ECO:0000313" key="1">
    <source>
        <dbReference type="EMBL" id="GIX94388.1"/>
    </source>
</evidence>
<keyword evidence="2" id="KW-1185">Reference proteome</keyword>
<comment type="caution">
    <text evidence="1">The sequence shown here is derived from an EMBL/GenBank/DDBJ whole genome shotgun (WGS) entry which is preliminary data.</text>
</comment>
<organism evidence="1 2">
    <name type="scientific">Caerostris extrusa</name>
    <name type="common">Bark spider</name>
    <name type="synonym">Caerostris bankana</name>
    <dbReference type="NCBI Taxonomy" id="172846"/>
    <lineage>
        <taxon>Eukaryota</taxon>
        <taxon>Metazoa</taxon>
        <taxon>Ecdysozoa</taxon>
        <taxon>Arthropoda</taxon>
        <taxon>Chelicerata</taxon>
        <taxon>Arachnida</taxon>
        <taxon>Araneae</taxon>
        <taxon>Araneomorphae</taxon>
        <taxon>Entelegynae</taxon>
        <taxon>Araneoidea</taxon>
        <taxon>Araneidae</taxon>
        <taxon>Caerostris</taxon>
    </lineage>
</organism>
<dbReference type="AlphaFoldDB" id="A0AAV4PD70"/>
<dbReference type="EMBL" id="BPLR01004369">
    <property type="protein sequence ID" value="GIX94388.1"/>
    <property type="molecule type" value="Genomic_DNA"/>
</dbReference>
<gene>
    <name evidence="1" type="ORF">CEXT_756681</name>
</gene>
<protein>
    <submittedName>
        <fullName evidence="1">Uncharacterized protein</fullName>
    </submittedName>
</protein>
<proteinExistence type="predicted"/>